<dbReference type="Proteomes" id="UP001212997">
    <property type="component" value="Unassembled WGS sequence"/>
</dbReference>
<protein>
    <submittedName>
        <fullName evidence="1">Uncharacterized protein</fullName>
    </submittedName>
</protein>
<name>A0AAD5V9Y8_9APHY</name>
<reference evidence="1" key="1">
    <citation type="submission" date="2022-07" db="EMBL/GenBank/DDBJ databases">
        <title>Genome Sequence of Physisporinus lineatus.</title>
        <authorList>
            <person name="Buettner E."/>
        </authorList>
    </citation>
    <scope>NUCLEOTIDE SEQUENCE</scope>
    <source>
        <strain evidence="1">VT162</strain>
    </source>
</reference>
<comment type="caution">
    <text evidence="1">The sequence shown here is derived from an EMBL/GenBank/DDBJ whole genome shotgun (WGS) entry which is preliminary data.</text>
</comment>
<evidence type="ECO:0000313" key="2">
    <source>
        <dbReference type="Proteomes" id="UP001212997"/>
    </source>
</evidence>
<keyword evidence="2" id="KW-1185">Reference proteome</keyword>
<dbReference type="AlphaFoldDB" id="A0AAD5V9Y8"/>
<evidence type="ECO:0000313" key="1">
    <source>
        <dbReference type="EMBL" id="KAJ3488892.1"/>
    </source>
</evidence>
<accession>A0AAD5V9Y8</accession>
<organism evidence="1 2">
    <name type="scientific">Meripilus lineatus</name>
    <dbReference type="NCBI Taxonomy" id="2056292"/>
    <lineage>
        <taxon>Eukaryota</taxon>
        <taxon>Fungi</taxon>
        <taxon>Dikarya</taxon>
        <taxon>Basidiomycota</taxon>
        <taxon>Agaricomycotina</taxon>
        <taxon>Agaricomycetes</taxon>
        <taxon>Polyporales</taxon>
        <taxon>Meripilaceae</taxon>
        <taxon>Meripilus</taxon>
    </lineage>
</organism>
<proteinExistence type="predicted"/>
<dbReference type="EMBL" id="JANAWD010000057">
    <property type="protein sequence ID" value="KAJ3488892.1"/>
    <property type="molecule type" value="Genomic_DNA"/>
</dbReference>
<sequence>MDCYPSSDTQLARDLWPLALPTLNKEDRTLEDLPARYRIPTSLPDMFDFAQVEGNENLTESLRRNILVYKLDGPNGPTAQTEVAIRLQGFVDSVNIKALGNWDSKLKYRSAPGATQVLKLVSAGSIAPFACEVEALQHLEEVIKVVYDKPLLHAPRVSAKGIRLERPVFTKVHGGNPVTSLLNPGDDLTGVAKTIEDMWYIKSKIEVKEQTQSGTIIRRNWQYVQRGDFVDVRAVAYIQRSRYLSIRFGMEEIVILQKKCPVYFDWLKTQPRRRVTEDMEVDHT</sequence>
<gene>
    <name evidence="1" type="ORF">NLI96_g2519</name>
</gene>